<dbReference type="AlphaFoldDB" id="E1ZX26"/>
<organism evidence="2">
    <name type="scientific">Camponotus floridanus</name>
    <name type="common">Florida carpenter ant</name>
    <dbReference type="NCBI Taxonomy" id="104421"/>
    <lineage>
        <taxon>Eukaryota</taxon>
        <taxon>Metazoa</taxon>
        <taxon>Ecdysozoa</taxon>
        <taxon>Arthropoda</taxon>
        <taxon>Hexapoda</taxon>
        <taxon>Insecta</taxon>
        <taxon>Pterygota</taxon>
        <taxon>Neoptera</taxon>
        <taxon>Endopterygota</taxon>
        <taxon>Hymenoptera</taxon>
        <taxon>Apocrita</taxon>
        <taxon>Aculeata</taxon>
        <taxon>Formicoidea</taxon>
        <taxon>Formicidae</taxon>
        <taxon>Formicinae</taxon>
        <taxon>Camponotus</taxon>
    </lineage>
</organism>
<dbReference type="EMBL" id="GL434956">
    <property type="protein sequence ID" value="EFN74263.1"/>
    <property type="molecule type" value="Genomic_DNA"/>
</dbReference>
<name>E1ZX26_CAMFO</name>
<evidence type="ECO:0000313" key="2">
    <source>
        <dbReference type="Proteomes" id="UP000000311"/>
    </source>
</evidence>
<keyword evidence="2" id="KW-1185">Reference proteome</keyword>
<dbReference type="InParanoid" id="E1ZX26"/>
<proteinExistence type="predicted"/>
<accession>E1ZX26</accession>
<gene>
    <name evidence="1" type="ORF">EAG_10171</name>
</gene>
<evidence type="ECO:0000313" key="1">
    <source>
        <dbReference type="EMBL" id="EFN74263.1"/>
    </source>
</evidence>
<reference evidence="1 2" key="1">
    <citation type="journal article" date="2010" name="Science">
        <title>Genomic comparison of the ants Camponotus floridanus and Harpegnathos saltator.</title>
        <authorList>
            <person name="Bonasio R."/>
            <person name="Zhang G."/>
            <person name="Ye C."/>
            <person name="Mutti N.S."/>
            <person name="Fang X."/>
            <person name="Qin N."/>
            <person name="Donahue G."/>
            <person name="Yang P."/>
            <person name="Li Q."/>
            <person name="Li C."/>
            <person name="Zhang P."/>
            <person name="Huang Z."/>
            <person name="Berger S.L."/>
            <person name="Reinberg D."/>
            <person name="Wang J."/>
            <person name="Liebig J."/>
        </authorList>
    </citation>
    <scope>NUCLEOTIDE SEQUENCE [LARGE SCALE GENOMIC DNA]</scope>
    <source>
        <strain evidence="2">C129</strain>
    </source>
</reference>
<feature type="non-terminal residue" evidence="1">
    <location>
        <position position="48"/>
    </location>
</feature>
<protein>
    <submittedName>
        <fullName evidence="1">Uncharacterized protein</fullName>
    </submittedName>
</protein>
<feature type="non-terminal residue" evidence="1">
    <location>
        <position position="1"/>
    </location>
</feature>
<sequence length="48" mass="5737">HEFKWDEIAILDKDPSYRRRLFSEMLHIASQKEGLNVQTDTLRLDASY</sequence>
<dbReference type="Proteomes" id="UP000000311">
    <property type="component" value="Unassembled WGS sequence"/>
</dbReference>